<accession>A0A9Q4GYY5</accession>
<name>A0A9Q4GYY5_9STAP</name>
<comment type="caution">
    <text evidence="1">The sequence shown here is derived from an EMBL/GenBank/DDBJ whole genome shotgun (WGS) entry which is preliminary data.</text>
</comment>
<dbReference type="Proteomes" id="UP001081438">
    <property type="component" value="Unassembled WGS sequence"/>
</dbReference>
<reference evidence="1" key="1">
    <citation type="journal article" date="2022" name="Int. J. Mol. Sci.">
        <title>Phenotypic and genotypic virulence characterisation of Staphylococcus pettenkoferi strains isolated from human bloodstream and diabetic foot infections.</title>
        <authorList>
            <person name="Magnan C."/>
        </authorList>
    </citation>
    <scope>NUCLEOTIDE SEQUENCE</scope>
    <source>
        <strain evidence="1">NSP020P</strain>
    </source>
</reference>
<protein>
    <submittedName>
        <fullName evidence="1">Uncharacterized protein</fullName>
    </submittedName>
</protein>
<evidence type="ECO:0000313" key="2">
    <source>
        <dbReference type="Proteomes" id="UP001081438"/>
    </source>
</evidence>
<organism evidence="1 2">
    <name type="scientific">Staphylococcus pettenkoferi</name>
    <dbReference type="NCBI Taxonomy" id="170573"/>
    <lineage>
        <taxon>Bacteria</taxon>
        <taxon>Bacillati</taxon>
        <taxon>Bacillota</taxon>
        <taxon>Bacilli</taxon>
        <taxon>Bacillales</taxon>
        <taxon>Staphylococcaceae</taxon>
        <taxon>Staphylococcus</taxon>
    </lineage>
</organism>
<dbReference type="AlphaFoldDB" id="A0A9Q4GYY5"/>
<gene>
    <name evidence="1" type="ORF">NW112_02105</name>
</gene>
<evidence type="ECO:0000313" key="1">
    <source>
        <dbReference type="EMBL" id="MCY1594027.1"/>
    </source>
</evidence>
<proteinExistence type="predicted"/>
<sequence length="44" mass="4858">MELWLAISHYFFVRKNLKGLGDYPQQAGIATTLVASKANACQTT</sequence>
<dbReference type="EMBL" id="JANSKX010000007">
    <property type="protein sequence ID" value="MCY1594027.1"/>
    <property type="molecule type" value="Genomic_DNA"/>
</dbReference>